<dbReference type="RefSeq" id="WP_257532447.1">
    <property type="nucleotide sequence ID" value="NZ_JANKAS010000013.1"/>
</dbReference>
<keyword evidence="3" id="KW-0812">Transmembrane</keyword>
<evidence type="ECO:0000313" key="5">
    <source>
        <dbReference type="Proteomes" id="UP001205748"/>
    </source>
</evidence>
<feature type="transmembrane region" description="Helical" evidence="3">
    <location>
        <begin position="301"/>
        <end position="320"/>
    </location>
</feature>
<keyword evidence="3" id="KW-1133">Transmembrane helix</keyword>
<dbReference type="PANTHER" id="PTHR22550">
    <property type="entry name" value="SPORE GERMINATION PROTEIN"/>
    <property type="match status" value="1"/>
</dbReference>
<gene>
    <name evidence="4" type="ORF">NSA47_12325</name>
</gene>
<feature type="transmembrane region" description="Helical" evidence="3">
    <location>
        <begin position="340"/>
        <end position="358"/>
    </location>
</feature>
<dbReference type="InterPro" id="IPR050768">
    <property type="entry name" value="UPF0353/GerABKA_families"/>
</dbReference>
<feature type="transmembrane region" description="Helical" evidence="3">
    <location>
        <begin position="425"/>
        <end position="446"/>
    </location>
</feature>
<comment type="similarity">
    <text evidence="1">Belongs to the GerABKA family.</text>
</comment>
<dbReference type="GO" id="GO:0016020">
    <property type="term" value="C:membrane"/>
    <property type="evidence" value="ECO:0007669"/>
    <property type="project" value="InterPro"/>
</dbReference>
<dbReference type="PIRSF" id="PIRSF005690">
    <property type="entry name" value="GerBA"/>
    <property type="match status" value="1"/>
</dbReference>
<dbReference type="EMBL" id="JANKAS010000013">
    <property type="protein sequence ID" value="MCR1899764.1"/>
    <property type="molecule type" value="Genomic_DNA"/>
</dbReference>
<keyword evidence="2 3" id="KW-0472">Membrane</keyword>
<dbReference type="AlphaFoldDB" id="A0AAE3HJ23"/>
<feature type="transmembrane region" description="Helical" evidence="3">
    <location>
        <begin position="370"/>
        <end position="388"/>
    </location>
</feature>
<evidence type="ECO:0000256" key="3">
    <source>
        <dbReference type="SAM" id="Phobius"/>
    </source>
</evidence>
<protein>
    <submittedName>
        <fullName evidence="4">Spore germination protein</fullName>
    </submittedName>
</protein>
<accession>A0AAE3HJ23</accession>
<reference evidence="4" key="1">
    <citation type="submission" date="2022-07" db="EMBL/GenBank/DDBJ databases">
        <title>Enhanced cultured diversity of the mouse gut microbiota enables custom-made synthetic communities.</title>
        <authorList>
            <person name="Afrizal A."/>
        </authorList>
    </citation>
    <scope>NUCLEOTIDE SEQUENCE</scope>
    <source>
        <strain evidence="4">DSM 28593</strain>
    </source>
</reference>
<dbReference type="Proteomes" id="UP001205748">
    <property type="component" value="Unassembled WGS sequence"/>
</dbReference>
<evidence type="ECO:0000256" key="2">
    <source>
        <dbReference type="ARBA" id="ARBA00023136"/>
    </source>
</evidence>
<sequence>MEFWKKLKNKFIESNMSDKREKDIIFPESKGKITINILKEKLADIEDLIIKDIIVGGEKVSLLFMKSLIERLVLQDMILTPLENIKGEIQEDTFKMAVKVEDNQLPELLYDIASGSTILIAHRKNLILKLDTTSPPNRSISSPLNETTVMGPSDSFTEDLDMNIGLIKKRIANPELKVKGLILGTEMRNKISVLYMNNIANQENIDRVLYRLNNIEFQGFWGTSTLKQMIEDSPFSPFPQLGITVRPDTTVSALLDGRIIVLMDSSTEAIIAPMSFYEMFITPEDYYNRWISASFLRLPRFGGFFITIMLTPFYISILTYHPEMLPPPVLALLFESRMRVPFPPLVEVIIIEIVIEVLREAGARMPSKIGQTIGIVGGIVIGTAAVDAGLASNILIVLVALSALLSFLSPAFLMSSSARMVRYIFIIAAGTFGLYGQMLTFAWLLAHLANLTSLGTPYLAPFIPRLWSDLLDTIFRAPMKFIYKRKGMSRAKKQLIRPLDEE</sequence>
<dbReference type="Pfam" id="PF03323">
    <property type="entry name" value="GerA"/>
    <property type="match status" value="1"/>
</dbReference>
<organism evidence="4 5">
    <name type="scientific">Irregularibacter muris</name>
    <dbReference type="NCBI Taxonomy" id="1796619"/>
    <lineage>
        <taxon>Bacteria</taxon>
        <taxon>Bacillati</taxon>
        <taxon>Bacillota</taxon>
        <taxon>Clostridia</taxon>
        <taxon>Eubacteriales</taxon>
        <taxon>Eubacteriaceae</taxon>
        <taxon>Irregularibacter</taxon>
    </lineage>
</organism>
<dbReference type="InterPro" id="IPR004995">
    <property type="entry name" value="Spore_Ger"/>
</dbReference>
<name>A0AAE3HJ23_9FIRM</name>
<keyword evidence="5" id="KW-1185">Reference proteome</keyword>
<evidence type="ECO:0000313" key="4">
    <source>
        <dbReference type="EMBL" id="MCR1899764.1"/>
    </source>
</evidence>
<comment type="caution">
    <text evidence="4">The sequence shown here is derived from an EMBL/GenBank/DDBJ whole genome shotgun (WGS) entry which is preliminary data.</text>
</comment>
<proteinExistence type="inferred from homology"/>
<feature type="transmembrane region" description="Helical" evidence="3">
    <location>
        <begin position="394"/>
        <end position="413"/>
    </location>
</feature>
<dbReference type="PANTHER" id="PTHR22550:SF5">
    <property type="entry name" value="LEUCINE ZIPPER PROTEIN 4"/>
    <property type="match status" value="1"/>
</dbReference>
<dbReference type="GO" id="GO:0009847">
    <property type="term" value="P:spore germination"/>
    <property type="evidence" value="ECO:0007669"/>
    <property type="project" value="InterPro"/>
</dbReference>
<evidence type="ECO:0000256" key="1">
    <source>
        <dbReference type="ARBA" id="ARBA00005278"/>
    </source>
</evidence>